<protein>
    <submittedName>
        <fullName evidence="1">Uncharacterized protein</fullName>
    </submittedName>
</protein>
<proteinExistence type="predicted"/>
<dbReference type="Proteomes" id="UP000320481">
    <property type="component" value="Unassembled WGS sequence"/>
</dbReference>
<dbReference type="EMBL" id="VOGW01000002">
    <property type="protein sequence ID" value="TWV58538.1"/>
    <property type="molecule type" value="Genomic_DNA"/>
</dbReference>
<evidence type="ECO:0000313" key="2">
    <source>
        <dbReference type="Proteomes" id="UP000320481"/>
    </source>
</evidence>
<keyword evidence="2" id="KW-1185">Reference proteome</keyword>
<organism evidence="1 2">
    <name type="scientific">Streptomyces misionensis</name>
    <dbReference type="NCBI Taxonomy" id="67331"/>
    <lineage>
        <taxon>Bacteria</taxon>
        <taxon>Bacillati</taxon>
        <taxon>Actinomycetota</taxon>
        <taxon>Actinomycetes</taxon>
        <taxon>Kitasatosporales</taxon>
        <taxon>Streptomycetaceae</taxon>
        <taxon>Streptomyces</taxon>
    </lineage>
</organism>
<name>A0A5C6KA31_9ACTN</name>
<comment type="caution">
    <text evidence="1">The sequence shown here is derived from an EMBL/GenBank/DDBJ whole genome shotgun (WGS) entry which is preliminary data.</text>
</comment>
<evidence type="ECO:0000313" key="1">
    <source>
        <dbReference type="EMBL" id="TWV58538.1"/>
    </source>
</evidence>
<reference evidence="1" key="1">
    <citation type="journal article" date="2019" name="Microbiol. Resour. Announc.">
        <title>Draft Genomic Sequences of Streptomyces misionensis and Streptomyces albidoflavus, bacteria applied for phytopathogen biocontrol.</title>
        <authorList>
            <person name="Pylro V."/>
            <person name="Dias A."/>
            <person name="Andreote F."/>
            <person name="Varani A."/>
            <person name="Andreote C."/>
            <person name="Bernardo E."/>
            <person name="Martins T."/>
        </authorList>
    </citation>
    <scope>NUCLEOTIDE SEQUENCE [LARGE SCALE GENOMIC DNA]</scope>
    <source>
        <strain evidence="1">66</strain>
    </source>
</reference>
<accession>A0A5C6KA31</accession>
<dbReference type="AlphaFoldDB" id="A0A5C6KA31"/>
<gene>
    <name evidence="1" type="ORF">FRZ03_00450</name>
</gene>
<sequence length="77" mass="8574">MPTASAPDRFEDRLVWAFMHTFLTYGFLHSAVDGPDGQWFVQIGPTERVHHLTDSEDAFGFVLDILEVIHSAQGGGQ</sequence>
<dbReference type="RefSeq" id="WP_146462992.1">
    <property type="nucleotide sequence ID" value="NZ_VOGW01000002.1"/>
</dbReference>